<dbReference type="AlphaFoldDB" id="A0A178MEC3"/>
<feature type="region of interest" description="Disordered" evidence="1">
    <location>
        <begin position="91"/>
        <end position="111"/>
    </location>
</feature>
<dbReference type="Proteomes" id="UP000078428">
    <property type="component" value="Unassembled WGS sequence"/>
</dbReference>
<sequence length="111" mass="11989">MVEGVSLLIVTRSDARKAILLAALLCAFAFGSISQAIAQQNRLPASDDPGRIERRFPSPADALKDPYAPTYIDPVIKGNCCLPFVLEKKPGEEAQQPDIILLPPSSEGEKK</sequence>
<dbReference type="STRING" id="1285242.A6A04_20565"/>
<name>A0A178MEC3_9PROT</name>
<gene>
    <name evidence="2" type="ORF">A6A04_20565</name>
</gene>
<keyword evidence="3" id="KW-1185">Reference proteome</keyword>
<dbReference type="EMBL" id="LWQT01000087">
    <property type="protein sequence ID" value="OAN46866.1"/>
    <property type="molecule type" value="Genomic_DNA"/>
</dbReference>
<feature type="region of interest" description="Disordered" evidence="1">
    <location>
        <begin position="41"/>
        <end position="62"/>
    </location>
</feature>
<comment type="caution">
    <text evidence="2">The sequence shown here is derived from an EMBL/GenBank/DDBJ whole genome shotgun (WGS) entry which is preliminary data.</text>
</comment>
<protein>
    <submittedName>
        <fullName evidence="2">Uncharacterized protein</fullName>
    </submittedName>
</protein>
<evidence type="ECO:0000313" key="3">
    <source>
        <dbReference type="Proteomes" id="UP000078428"/>
    </source>
</evidence>
<evidence type="ECO:0000313" key="2">
    <source>
        <dbReference type="EMBL" id="OAN46866.1"/>
    </source>
</evidence>
<organism evidence="2 3">
    <name type="scientific">Paramagnetospirillum marisnigri</name>
    <dbReference type="NCBI Taxonomy" id="1285242"/>
    <lineage>
        <taxon>Bacteria</taxon>
        <taxon>Pseudomonadati</taxon>
        <taxon>Pseudomonadota</taxon>
        <taxon>Alphaproteobacteria</taxon>
        <taxon>Rhodospirillales</taxon>
        <taxon>Magnetospirillaceae</taxon>
        <taxon>Paramagnetospirillum</taxon>
    </lineage>
</organism>
<evidence type="ECO:0000256" key="1">
    <source>
        <dbReference type="SAM" id="MobiDB-lite"/>
    </source>
</evidence>
<reference evidence="2 3" key="1">
    <citation type="submission" date="2016-04" db="EMBL/GenBank/DDBJ databases">
        <title>Draft genome sequence of freshwater magnetotactic bacteria Magnetospirillum marisnigri SP-1 and Magnetospirillum moscoviense BB-1.</title>
        <authorList>
            <person name="Koziaeva V."/>
            <person name="Dziuba M.V."/>
            <person name="Ivanov T.M."/>
            <person name="Kuznetsov B."/>
            <person name="Grouzdev D.S."/>
        </authorList>
    </citation>
    <scope>NUCLEOTIDE SEQUENCE [LARGE SCALE GENOMIC DNA]</scope>
    <source>
        <strain evidence="2 3">SP-1</strain>
    </source>
</reference>
<proteinExistence type="predicted"/>
<accession>A0A178MEC3</accession>